<dbReference type="Pfam" id="PF02627">
    <property type="entry name" value="CMD"/>
    <property type="match status" value="1"/>
</dbReference>
<accession>A0A4Y8ZH99</accession>
<gene>
    <name evidence="2" type="ORF">HDA33_001527</name>
</gene>
<dbReference type="AlphaFoldDB" id="A0A4Y8ZH99"/>
<dbReference type="Gene3D" id="1.20.1290.10">
    <property type="entry name" value="AhpD-like"/>
    <property type="match status" value="1"/>
</dbReference>
<dbReference type="Proteomes" id="UP000567246">
    <property type="component" value="Unassembled WGS sequence"/>
</dbReference>
<organism evidence="2 3">
    <name type="scientific">Micrococcus endophyticus</name>
    <dbReference type="NCBI Taxonomy" id="455343"/>
    <lineage>
        <taxon>Bacteria</taxon>
        <taxon>Bacillati</taxon>
        <taxon>Actinomycetota</taxon>
        <taxon>Actinomycetes</taxon>
        <taxon>Micrococcales</taxon>
        <taxon>Micrococcaceae</taxon>
        <taxon>Micrococcus</taxon>
    </lineage>
</organism>
<proteinExistence type="predicted"/>
<evidence type="ECO:0000313" key="2">
    <source>
        <dbReference type="EMBL" id="MBB5848963.1"/>
    </source>
</evidence>
<comment type="caution">
    <text evidence="2">The sequence shown here is derived from an EMBL/GenBank/DDBJ whole genome shotgun (WGS) entry which is preliminary data.</text>
</comment>
<dbReference type="InterPro" id="IPR004675">
    <property type="entry name" value="AhpD_core"/>
</dbReference>
<keyword evidence="3" id="KW-1185">Reference proteome</keyword>
<keyword evidence="2" id="KW-0560">Oxidoreductase</keyword>
<dbReference type="SUPFAM" id="SSF69118">
    <property type="entry name" value="AhpD-like"/>
    <property type="match status" value="1"/>
</dbReference>
<dbReference type="NCBIfam" id="TIGR00778">
    <property type="entry name" value="ahpD_dom"/>
    <property type="match status" value="1"/>
</dbReference>
<evidence type="ECO:0000259" key="1">
    <source>
        <dbReference type="Pfam" id="PF02627"/>
    </source>
</evidence>
<dbReference type="PANTHER" id="PTHR34846">
    <property type="entry name" value="4-CARBOXYMUCONOLACTONE DECARBOXYLASE FAMILY PROTEIN (AFU_ORTHOLOGUE AFUA_6G11590)"/>
    <property type="match status" value="1"/>
</dbReference>
<sequence length="165" mass="17920">MSAAENPAPRKDPLAFYLDKAVPDAWKAVGGLASAVRTAAEEAGLDRQLVELVNLRVSQINGCGFCLDLHAREGAKAGLSAQRMALLPAWREAEAVYSEQERAALDLAEAVTELPEQEQLHYVQASTAAALTDAQYAAVQWAAMAMNLTNRISILSHHPVRRRED</sequence>
<dbReference type="GO" id="GO:0051920">
    <property type="term" value="F:peroxiredoxin activity"/>
    <property type="evidence" value="ECO:0007669"/>
    <property type="project" value="InterPro"/>
</dbReference>
<dbReference type="InterPro" id="IPR029032">
    <property type="entry name" value="AhpD-like"/>
</dbReference>
<keyword evidence="2" id="KW-0575">Peroxidase</keyword>
<dbReference type="EMBL" id="JACHMW010000001">
    <property type="protein sequence ID" value="MBB5848963.1"/>
    <property type="molecule type" value="Genomic_DNA"/>
</dbReference>
<feature type="domain" description="Carboxymuconolactone decarboxylase-like" evidence="1">
    <location>
        <begin position="33"/>
        <end position="110"/>
    </location>
</feature>
<evidence type="ECO:0000313" key="3">
    <source>
        <dbReference type="Proteomes" id="UP000567246"/>
    </source>
</evidence>
<protein>
    <submittedName>
        <fullName evidence="2">AhpD family alkylhydroperoxidase</fullName>
    </submittedName>
</protein>
<dbReference type="RefSeq" id="WP_184172296.1">
    <property type="nucleotide sequence ID" value="NZ_BAABAG010000022.1"/>
</dbReference>
<dbReference type="PANTHER" id="PTHR34846:SF7">
    <property type="entry name" value="BLL7811 PROTEIN"/>
    <property type="match status" value="1"/>
</dbReference>
<name>A0A4Y8ZH99_9MICC</name>
<reference evidence="2 3" key="1">
    <citation type="submission" date="2020-08" db="EMBL/GenBank/DDBJ databases">
        <title>Sequencing the genomes of 1000 actinobacteria strains.</title>
        <authorList>
            <person name="Klenk H.-P."/>
        </authorList>
    </citation>
    <scope>NUCLEOTIDE SEQUENCE [LARGE SCALE GENOMIC DNA]</scope>
    <source>
        <strain evidence="2 3">DSM 17945</strain>
    </source>
</reference>
<dbReference type="InterPro" id="IPR003779">
    <property type="entry name" value="CMD-like"/>
</dbReference>